<organism evidence="10 11">
    <name type="scientific">Fragariocoptes setiger</name>
    <dbReference type="NCBI Taxonomy" id="1670756"/>
    <lineage>
        <taxon>Eukaryota</taxon>
        <taxon>Metazoa</taxon>
        <taxon>Ecdysozoa</taxon>
        <taxon>Arthropoda</taxon>
        <taxon>Chelicerata</taxon>
        <taxon>Arachnida</taxon>
        <taxon>Acari</taxon>
        <taxon>Acariformes</taxon>
        <taxon>Trombidiformes</taxon>
        <taxon>Prostigmata</taxon>
        <taxon>Eupodina</taxon>
        <taxon>Eriophyoidea</taxon>
        <taxon>Phytoptidae</taxon>
        <taxon>Fragariocoptes</taxon>
    </lineage>
</organism>
<evidence type="ECO:0000256" key="3">
    <source>
        <dbReference type="ARBA" id="ARBA00022902"/>
    </source>
</evidence>
<keyword evidence="3" id="KW-0524">Neurogenesis</keyword>
<dbReference type="SUPFAM" id="SSF57667">
    <property type="entry name" value="beta-beta-alpha zinc fingers"/>
    <property type="match status" value="1"/>
</dbReference>
<dbReference type="InterPro" id="IPR011333">
    <property type="entry name" value="SKP1/BTB/POZ_sf"/>
</dbReference>
<keyword evidence="4" id="KW-0539">Nucleus</keyword>
<dbReference type="Pfam" id="PF00096">
    <property type="entry name" value="zf-C2H2"/>
    <property type="match status" value="2"/>
</dbReference>
<keyword evidence="6" id="KW-0863">Zinc-finger</keyword>
<evidence type="ECO:0000256" key="1">
    <source>
        <dbReference type="ARBA" id="ARBA00022473"/>
    </source>
</evidence>
<evidence type="ECO:0000259" key="9">
    <source>
        <dbReference type="PROSITE" id="PS50157"/>
    </source>
</evidence>
<feature type="region of interest" description="Disordered" evidence="7">
    <location>
        <begin position="120"/>
        <end position="150"/>
    </location>
</feature>
<name>A0ABQ7SB12_9ACAR</name>
<accession>A0ABQ7SB12</accession>
<feature type="region of interest" description="Disordered" evidence="7">
    <location>
        <begin position="168"/>
        <end position="193"/>
    </location>
</feature>
<evidence type="ECO:0000256" key="5">
    <source>
        <dbReference type="ARBA" id="ARBA00037382"/>
    </source>
</evidence>
<dbReference type="SUPFAM" id="SSF54695">
    <property type="entry name" value="POZ domain"/>
    <property type="match status" value="1"/>
</dbReference>
<feature type="compositionally biased region" description="Acidic residues" evidence="7">
    <location>
        <begin position="393"/>
        <end position="402"/>
    </location>
</feature>
<dbReference type="PANTHER" id="PTHR23110:SF111">
    <property type="entry name" value="LONGITUDINALS LACKING PROTEIN, ISOFORMS F_I_K_T"/>
    <property type="match status" value="1"/>
</dbReference>
<dbReference type="InterPro" id="IPR000210">
    <property type="entry name" value="BTB/POZ_dom"/>
</dbReference>
<feature type="compositionally biased region" description="Low complexity" evidence="7">
    <location>
        <begin position="124"/>
        <end position="150"/>
    </location>
</feature>
<evidence type="ECO:0000256" key="7">
    <source>
        <dbReference type="SAM" id="MobiDB-lite"/>
    </source>
</evidence>
<feature type="domain" description="BTB" evidence="8">
    <location>
        <begin position="31"/>
        <end position="96"/>
    </location>
</feature>
<evidence type="ECO:0000256" key="4">
    <source>
        <dbReference type="ARBA" id="ARBA00023242"/>
    </source>
</evidence>
<dbReference type="PANTHER" id="PTHR23110">
    <property type="entry name" value="BTB DOMAIN TRANSCRIPTION FACTOR"/>
    <property type="match status" value="1"/>
</dbReference>
<keyword evidence="1" id="KW-0217">Developmental protein</keyword>
<evidence type="ECO:0000256" key="6">
    <source>
        <dbReference type="PROSITE-ProRule" id="PRU00042"/>
    </source>
</evidence>
<dbReference type="Gene3D" id="3.30.710.10">
    <property type="entry name" value="Potassium Channel Kv1.1, Chain A"/>
    <property type="match status" value="1"/>
</dbReference>
<evidence type="ECO:0000313" key="10">
    <source>
        <dbReference type="EMBL" id="KAG9510610.1"/>
    </source>
</evidence>
<keyword evidence="6" id="KW-0479">Metal-binding</keyword>
<feature type="compositionally biased region" description="Polar residues" evidence="7">
    <location>
        <begin position="352"/>
        <end position="362"/>
    </location>
</feature>
<keyword evidence="2" id="KW-0221">Differentiation</keyword>
<feature type="compositionally biased region" description="Low complexity" evidence="7">
    <location>
        <begin position="340"/>
        <end position="351"/>
    </location>
</feature>
<feature type="compositionally biased region" description="Acidic residues" evidence="7">
    <location>
        <begin position="369"/>
        <end position="383"/>
    </location>
</feature>
<feature type="domain" description="C2H2-type" evidence="9">
    <location>
        <begin position="512"/>
        <end position="537"/>
    </location>
</feature>
<feature type="compositionally biased region" description="Polar residues" evidence="7">
    <location>
        <begin position="168"/>
        <end position="184"/>
    </location>
</feature>
<evidence type="ECO:0000313" key="11">
    <source>
        <dbReference type="Proteomes" id="UP000825002"/>
    </source>
</evidence>
<reference evidence="10 11" key="1">
    <citation type="submission" date="2020-10" db="EMBL/GenBank/DDBJ databases">
        <authorList>
            <person name="Klimov P.B."/>
            <person name="Dyachkov S.M."/>
            <person name="Chetverikov P.E."/>
        </authorList>
    </citation>
    <scope>NUCLEOTIDE SEQUENCE [LARGE SCALE GENOMIC DNA]</scope>
    <source>
        <strain evidence="10">BMOC 18-1129-001#AD2665</strain>
        <tissue evidence="10">Entire mites</tissue>
    </source>
</reference>
<feature type="domain" description="C2H2-type" evidence="9">
    <location>
        <begin position="483"/>
        <end position="510"/>
    </location>
</feature>
<keyword evidence="11" id="KW-1185">Reference proteome</keyword>
<dbReference type="InterPro" id="IPR051095">
    <property type="entry name" value="Dros_DevTransReg"/>
</dbReference>
<evidence type="ECO:0000259" key="8">
    <source>
        <dbReference type="PROSITE" id="PS50097"/>
    </source>
</evidence>
<proteinExistence type="predicted"/>
<dbReference type="PROSITE" id="PS50097">
    <property type="entry name" value="BTB"/>
    <property type="match status" value="1"/>
</dbReference>
<gene>
    <name evidence="10" type="primary">lola</name>
    <name evidence="10" type="ORF">GZH46_00841</name>
</gene>
<sequence>MAEQLFCLKWNEHTATLISTFRRMLDNQLFVDVTLACEGRYIKAHRLILSSCSKYLDELLRDNHGQHPIIILPDIKYDDIKVLIDYIYGGEVYISFNQLPSLLKAAEVLRIKGLTDAIDDSHGSNRSQNSVERSNSSSSADSCNNAGSSANSNHNNVIAVSLPQTSSLMGSKSNELSLTKSTRYTKGGRQYSGSAQSLPVAFNMSNLIDPSMQQQLAILLANNGSTNLDNSIEQSNYFKQPNDESCELESHPTNKKRKLLPGLNGPKDIYDDRLKLRADQRKRISRDINAQQQQQQQPYFEDDDGRLATRVMNILAANRRLDKSMLNVNPATDVTRSTQEEGGNSRSSENSCQNMNGQSNARISRDVGNEEDEDDEDVDEEQQDGTANMEQDIHDDNDDNSDLELPMNAPNTMRNKSLIENLIDADEVYANNGNTNYQAGWKDEDYDDAGLLAETSYDDCYAEDGKSLVEEQDVNGGDREKTFVCHLCRLTFTAQSSLRRHMSRHYTDRERFECEICHNSYSRKDYLKEHIKTKHPS</sequence>
<dbReference type="InterPro" id="IPR036236">
    <property type="entry name" value="Znf_C2H2_sf"/>
</dbReference>
<dbReference type="Proteomes" id="UP000825002">
    <property type="component" value="Unassembled WGS sequence"/>
</dbReference>
<dbReference type="SMART" id="SM00355">
    <property type="entry name" value="ZnF_C2H2"/>
    <property type="match status" value="2"/>
</dbReference>
<dbReference type="Pfam" id="PF00651">
    <property type="entry name" value="BTB"/>
    <property type="match status" value="1"/>
</dbReference>
<dbReference type="SMART" id="SM00225">
    <property type="entry name" value="BTB"/>
    <property type="match status" value="1"/>
</dbReference>
<dbReference type="PROSITE" id="PS50157">
    <property type="entry name" value="ZINC_FINGER_C2H2_2"/>
    <property type="match status" value="2"/>
</dbReference>
<dbReference type="PROSITE" id="PS00028">
    <property type="entry name" value="ZINC_FINGER_C2H2_1"/>
    <property type="match status" value="2"/>
</dbReference>
<dbReference type="Gene3D" id="3.30.160.60">
    <property type="entry name" value="Classic Zinc Finger"/>
    <property type="match status" value="1"/>
</dbReference>
<evidence type="ECO:0000256" key="2">
    <source>
        <dbReference type="ARBA" id="ARBA00022782"/>
    </source>
</evidence>
<feature type="region of interest" description="Disordered" evidence="7">
    <location>
        <begin position="248"/>
        <end position="268"/>
    </location>
</feature>
<feature type="non-terminal residue" evidence="10">
    <location>
        <position position="1"/>
    </location>
</feature>
<protein>
    <submittedName>
        <fullName evidence="10">Longitudinals lacking protein, isoform G</fullName>
    </submittedName>
</protein>
<keyword evidence="6" id="KW-0862">Zinc</keyword>
<dbReference type="CDD" id="cd18315">
    <property type="entry name" value="BTB_POZ_BAB-like"/>
    <property type="match status" value="1"/>
</dbReference>
<feature type="region of interest" description="Disordered" evidence="7">
    <location>
        <begin position="326"/>
        <end position="410"/>
    </location>
</feature>
<feature type="compositionally biased region" description="Polar residues" evidence="7">
    <location>
        <begin position="326"/>
        <end position="337"/>
    </location>
</feature>
<dbReference type="EMBL" id="JAIFTH010000113">
    <property type="protein sequence ID" value="KAG9510610.1"/>
    <property type="molecule type" value="Genomic_DNA"/>
</dbReference>
<comment type="caution">
    <text evidence="10">The sequence shown here is derived from an EMBL/GenBank/DDBJ whole genome shotgun (WGS) entry which is preliminary data.</text>
</comment>
<comment type="function">
    <text evidence="5">Putative transcription factor required for axon growth and guidance in the central and peripheral nervous systems. Repels CNS axons away from the midline by promoting the expression of the midline repellent sli and its receptor robo.</text>
</comment>
<dbReference type="InterPro" id="IPR013087">
    <property type="entry name" value="Znf_C2H2_type"/>
</dbReference>